<evidence type="ECO:0000256" key="4">
    <source>
        <dbReference type="ARBA" id="ARBA00022723"/>
    </source>
</evidence>
<dbReference type="Gene3D" id="3.30.160.60">
    <property type="entry name" value="Classic Zinc Finger"/>
    <property type="match status" value="1"/>
</dbReference>
<dbReference type="PROSITE" id="PS00028">
    <property type="entry name" value="ZINC_FINGER_C2H2_1"/>
    <property type="match status" value="1"/>
</dbReference>
<dbReference type="Pfam" id="PF12756">
    <property type="entry name" value="zf-C2H2_2"/>
    <property type="match status" value="1"/>
</dbReference>
<dbReference type="InterPro" id="IPR036236">
    <property type="entry name" value="Znf_C2H2_sf"/>
</dbReference>
<feature type="compositionally biased region" description="Basic and acidic residues" evidence="10">
    <location>
        <begin position="100"/>
        <end position="115"/>
    </location>
</feature>
<dbReference type="SUPFAM" id="SSF57667">
    <property type="entry name" value="beta-beta-alpha zinc fingers"/>
    <property type="match status" value="3"/>
</dbReference>
<evidence type="ECO:0000259" key="11">
    <source>
        <dbReference type="PROSITE" id="PS50157"/>
    </source>
</evidence>
<dbReference type="FunCoup" id="F2U6R6">
    <property type="interactions" value="1480"/>
</dbReference>
<evidence type="ECO:0000256" key="3">
    <source>
        <dbReference type="ARBA" id="ARBA00022517"/>
    </source>
</evidence>
<reference evidence="12" key="1">
    <citation type="submission" date="2009-08" db="EMBL/GenBank/DDBJ databases">
        <title>Annotation of Salpingoeca rosetta.</title>
        <authorList>
            <consortium name="The Broad Institute Genome Sequencing Platform"/>
            <person name="Russ C."/>
            <person name="Cuomo C."/>
            <person name="Burger G."/>
            <person name="Gray M.W."/>
            <person name="Holland P.W.H."/>
            <person name="King N."/>
            <person name="Lang F.B.F."/>
            <person name="Roger A.J."/>
            <person name="Ruiz-Trillo I."/>
            <person name="Young S.K."/>
            <person name="Zeng Q."/>
            <person name="Gargeya S."/>
            <person name="Alvarado L."/>
            <person name="Berlin A."/>
            <person name="Chapman S.B."/>
            <person name="Chen Z."/>
            <person name="Freedman E."/>
            <person name="Gellesch M."/>
            <person name="Goldberg J."/>
            <person name="Griggs A."/>
            <person name="Gujja S."/>
            <person name="Heilman E."/>
            <person name="Heiman D."/>
            <person name="Howarth C."/>
            <person name="Mehta T."/>
            <person name="Neiman D."/>
            <person name="Pearson M."/>
            <person name="Roberts A."/>
            <person name="Saif S."/>
            <person name="Shea T."/>
            <person name="Shenoy N."/>
            <person name="Sisk P."/>
            <person name="Stolte C."/>
            <person name="Sykes S."/>
            <person name="White J."/>
            <person name="Yandava C."/>
            <person name="Haas B."/>
            <person name="Nusbaum C."/>
            <person name="Birren B."/>
        </authorList>
    </citation>
    <scope>NUCLEOTIDE SEQUENCE [LARGE SCALE GENOMIC DNA]</scope>
    <source>
        <strain evidence="12">ATCC 50818</strain>
    </source>
</reference>
<evidence type="ECO:0000256" key="8">
    <source>
        <dbReference type="ARBA" id="ARBA00034126"/>
    </source>
</evidence>
<organism evidence="13">
    <name type="scientific">Salpingoeca rosetta (strain ATCC 50818 / BSB-021)</name>
    <dbReference type="NCBI Taxonomy" id="946362"/>
    <lineage>
        <taxon>Eukaryota</taxon>
        <taxon>Choanoflagellata</taxon>
        <taxon>Craspedida</taxon>
        <taxon>Salpingoecidae</taxon>
        <taxon>Salpingoeca</taxon>
    </lineage>
</organism>
<dbReference type="InterPro" id="IPR022755">
    <property type="entry name" value="Znf_C2H2_jaz"/>
</dbReference>
<feature type="compositionally biased region" description="Polar residues" evidence="10">
    <location>
        <begin position="84"/>
        <end position="94"/>
    </location>
</feature>
<dbReference type="GO" id="GO:0042273">
    <property type="term" value="P:ribosomal large subunit biogenesis"/>
    <property type="evidence" value="ECO:0007669"/>
    <property type="project" value="TreeGrafter"/>
</dbReference>
<name>F2U6R6_SALR5</name>
<accession>F2U6R6</accession>
<dbReference type="Proteomes" id="UP000007799">
    <property type="component" value="Unassembled WGS sequence"/>
</dbReference>
<dbReference type="SMART" id="SM00355">
    <property type="entry name" value="ZnF_C2H2"/>
    <property type="match status" value="3"/>
</dbReference>
<evidence type="ECO:0000256" key="7">
    <source>
        <dbReference type="ARBA" id="ARBA00022833"/>
    </source>
</evidence>
<protein>
    <submittedName>
        <fullName evidence="12">Zinc finger protein</fullName>
    </submittedName>
</protein>
<dbReference type="GO" id="GO:0003676">
    <property type="term" value="F:nucleic acid binding"/>
    <property type="evidence" value="ECO:0007669"/>
    <property type="project" value="InterPro"/>
</dbReference>
<evidence type="ECO:0000313" key="13">
    <source>
        <dbReference type="Proteomes" id="UP000007799"/>
    </source>
</evidence>
<dbReference type="GO" id="GO:0005737">
    <property type="term" value="C:cytoplasm"/>
    <property type="evidence" value="ECO:0007669"/>
    <property type="project" value="UniProtKB-SubCell"/>
</dbReference>
<keyword evidence="5" id="KW-0677">Repeat</keyword>
<dbReference type="InterPro" id="IPR013087">
    <property type="entry name" value="Znf_C2H2_type"/>
</dbReference>
<dbReference type="eggNOG" id="KOG2785">
    <property type="taxonomic scope" value="Eukaryota"/>
</dbReference>
<keyword evidence="7" id="KW-0862">Zinc</keyword>
<feature type="compositionally biased region" description="Low complexity" evidence="10">
    <location>
        <begin position="116"/>
        <end position="133"/>
    </location>
</feature>
<feature type="domain" description="C2H2-type" evidence="11">
    <location>
        <begin position="75"/>
        <end position="104"/>
    </location>
</feature>
<gene>
    <name evidence="12" type="ORF">PTSG_04154</name>
</gene>
<dbReference type="STRING" id="946362.F2U6R6"/>
<keyword evidence="2" id="KW-0963">Cytoplasm</keyword>
<feature type="region of interest" description="Disordered" evidence="10">
    <location>
        <begin position="84"/>
        <end position="188"/>
    </location>
</feature>
<keyword evidence="3" id="KW-0690">Ribosome biogenesis</keyword>
<evidence type="ECO:0000256" key="6">
    <source>
        <dbReference type="ARBA" id="ARBA00022771"/>
    </source>
</evidence>
<dbReference type="PROSITE" id="PS50157">
    <property type="entry name" value="ZINC_FINGER_C2H2_2"/>
    <property type="match status" value="1"/>
</dbReference>
<feature type="compositionally biased region" description="Low complexity" evidence="10">
    <location>
        <begin position="141"/>
        <end position="166"/>
    </location>
</feature>
<proteinExistence type="inferred from homology"/>
<evidence type="ECO:0000256" key="9">
    <source>
        <dbReference type="PROSITE-ProRule" id="PRU00042"/>
    </source>
</evidence>
<evidence type="ECO:0000256" key="1">
    <source>
        <dbReference type="ARBA" id="ARBA00004496"/>
    </source>
</evidence>
<keyword evidence="4" id="KW-0479">Metal-binding</keyword>
<dbReference type="SMART" id="SM00451">
    <property type="entry name" value="ZnF_U1"/>
    <property type="match status" value="2"/>
</dbReference>
<comment type="similarity">
    <text evidence="8">Belongs to the REI1 family.</text>
</comment>
<dbReference type="InterPro" id="IPR003604">
    <property type="entry name" value="Matrin/U1-like-C_Znf_C2H2"/>
</dbReference>
<dbReference type="PANTHER" id="PTHR13182:SF8">
    <property type="entry name" value="CYTOPLASMIC 60S SUBUNIT BIOGENESIS FACTOR ZNF622"/>
    <property type="match status" value="1"/>
</dbReference>
<dbReference type="AlphaFoldDB" id="F2U6R6"/>
<dbReference type="KEGG" id="sre:PTSG_04154"/>
<dbReference type="PANTHER" id="PTHR13182">
    <property type="entry name" value="ZINC FINGER PROTEIN 622"/>
    <property type="match status" value="1"/>
</dbReference>
<dbReference type="OrthoDB" id="19329at2759"/>
<keyword evidence="6 9" id="KW-0863">Zinc-finger</keyword>
<dbReference type="InterPro" id="IPR040025">
    <property type="entry name" value="Znf622/Rei1/Reh1"/>
</dbReference>
<evidence type="ECO:0000256" key="5">
    <source>
        <dbReference type="ARBA" id="ARBA00022737"/>
    </source>
</evidence>
<dbReference type="RefSeq" id="XP_004995052.1">
    <property type="nucleotide sequence ID" value="XM_004994995.1"/>
</dbReference>
<evidence type="ECO:0000256" key="2">
    <source>
        <dbReference type="ARBA" id="ARBA00022490"/>
    </source>
</evidence>
<dbReference type="GeneID" id="16075631"/>
<feature type="compositionally biased region" description="Acidic residues" evidence="10">
    <location>
        <begin position="172"/>
        <end position="186"/>
    </location>
</feature>
<keyword evidence="13" id="KW-1185">Reference proteome</keyword>
<dbReference type="GO" id="GO:0030687">
    <property type="term" value="C:preribosome, large subunit precursor"/>
    <property type="evidence" value="ECO:0007669"/>
    <property type="project" value="TreeGrafter"/>
</dbReference>
<dbReference type="EMBL" id="GL832963">
    <property type="protein sequence ID" value="EGD83548.1"/>
    <property type="molecule type" value="Genomic_DNA"/>
</dbReference>
<dbReference type="InParanoid" id="F2U6R6"/>
<evidence type="ECO:0000313" key="12">
    <source>
        <dbReference type="EMBL" id="EGD83548.1"/>
    </source>
</evidence>
<dbReference type="OMA" id="WTQTQQQ"/>
<comment type="subcellular location">
    <subcellularLocation>
        <location evidence="1">Cytoplasm</location>
    </subcellularLocation>
</comment>
<dbReference type="Pfam" id="PF12171">
    <property type="entry name" value="zf-C2H2_jaz"/>
    <property type="match status" value="2"/>
</dbReference>
<dbReference type="GO" id="GO:0008270">
    <property type="term" value="F:zinc ion binding"/>
    <property type="evidence" value="ECO:0007669"/>
    <property type="project" value="UniProtKB-KW"/>
</dbReference>
<dbReference type="InterPro" id="IPR041661">
    <property type="entry name" value="ZN622/Rei1/Reh1_Znf-C2H2"/>
</dbReference>
<evidence type="ECO:0000256" key="10">
    <source>
        <dbReference type="SAM" id="MobiDB-lite"/>
    </source>
</evidence>
<sequence>MAEVDGQRVLTCITCNVWFQTADAQRQHYKTDWHRYNLKRKVAGLPPISAQAFTRRVHAQRAQTEAAATEAMQTFECQTCKKTFSSRNAHQNHINSKKHKEAEKREAARQQRQQEHAQQPQHQQQEQAHVNNGGKAGNGSKGKTTTTTTTQQQQQQQQLSSTAQSTAMETAKDEEEEEEEEEEEPVLELVDSLFDTYRADSFEENVEYMGQKHGFFIPHLEFVDDLQGLVRYLQLKVGNYFTCIWCNKACAGLEAVRQHMDDKGHKQVDYSDEGQLELGDFYDFSSTYPDNAALSDADRDASLDVVPVQDPSGGLRLTSGLALALPSGVSVAHRTMQRYHRQRFRREDTRDSVVIGRLAAQYKALGYRNPQLPKGEAKRDQAWAARQEQRHRLQVGVRQNNLHFNYGKFLL</sequence>